<dbReference type="Gene3D" id="3.40.1440.10">
    <property type="entry name" value="GIY-YIG endonuclease"/>
    <property type="match status" value="1"/>
</dbReference>
<feature type="domain" description="UvrC family homology region profile" evidence="10">
    <location>
        <begin position="266"/>
        <end position="496"/>
    </location>
</feature>
<dbReference type="HAMAP" id="MF_00203">
    <property type="entry name" value="UvrC"/>
    <property type="match status" value="1"/>
</dbReference>
<evidence type="ECO:0000259" key="10">
    <source>
        <dbReference type="PROSITE" id="PS50165"/>
    </source>
</evidence>
<evidence type="ECO:0000256" key="7">
    <source>
        <dbReference type="HAMAP-Rule" id="MF_00203"/>
    </source>
</evidence>
<reference evidence="11" key="1">
    <citation type="submission" date="2023-04" db="EMBL/GenBank/DDBJ databases">
        <title>Complete genome sequence of Temperatibacter marinus.</title>
        <authorList>
            <person name="Rong J.-C."/>
            <person name="Yi M.-L."/>
            <person name="Zhao Q."/>
        </authorList>
    </citation>
    <scope>NUCLEOTIDE SEQUENCE</scope>
    <source>
        <strain evidence="11">NBRC 110045</strain>
    </source>
</reference>
<keyword evidence="4 7" id="KW-0267">Excision nuclease</keyword>
<keyword evidence="1 7" id="KW-0963">Cytoplasm</keyword>
<dbReference type="PROSITE" id="PS50151">
    <property type="entry name" value="UVR"/>
    <property type="match status" value="1"/>
</dbReference>
<dbReference type="AlphaFoldDB" id="A0AA52EF19"/>
<dbReference type="NCBIfam" id="NF001824">
    <property type="entry name" value="PRK00558.1-5"/>
    <property type="match status" value="1"/>
</dbReference>
<comment type="similarity">
    <text evidence="7">Belongs to the UvrC family.</text>
</comment>
<evidence type="ECO:0000259" key="8">
    <source>
        <dbReference type="PROSITE" id="PS50151"/>
    </source>
</evidence>
<dbReference type="CDD" id="cd10434">
    <property type="entry name" value="GIY-YIG_UvrC_Cho"/>
    <property type="match status" value="1"/>
</dbReference>
<organism evidence="11 12">
    <name type="scientific">Temperatibacter marinus</name>
    <dbReference type="NCBI Taxonomy" id="1456591"/>
    <lineage>
        <taxon>Bacteria</taxon>
        <taxon>Pseudomonadati</taxon>
        <taxon>Pseudomonadota</taxon>
        <taxon>Alphaproteobacteria</taxon>
        <taxon>Kordiimonadales</taxon>
        <taxon>Temperatibacteraceae</taxon>
        <taxon>Temperatibacter</taxon>
    </lineage>
</organism>
<dbReference type="KEGG" id="tmk:QGN29_08665"/>
<dbReference type="SUPFAM" id="SSF47781">
    <property type="entry name" value="RuvA domain 2-like"/>
    <property type="match status" value="1"/>
</dbReference>
<evidence type="ECO:0000313" key="11">
    <source>
        <dbReference type="EMBL" id="WND01630.1"/>
    </source>
</evidence>
<dbReference type="GO" id="GO:0009381">
    <property type="term" value="F:excinuclease ABC activity"/>
    <property type="evidence" value="ECO:0007669"/>
    <property type="project" value="UniProtKB-UniRule"/>
</dbReference>
<dbReference type="PANTHER" id="PTHR30562:SF1">
    <property type="entry name" value="UVRABC SYSTEM PROTEIN C"/>
    <property type="match status" value="1"/>
</dbReference>
<protein>
    <recommendedName>
        <fullName evidence="7">UvrABC system protein C</fullName>
        <shortName evidence="7">Protein UvrC</shortName>
    </recommendedName>
    <alternativeName>
        <fullName evidence="7">Excinuclease ABC subunit C</fullName>
    </alternativeName>
</protein>
<dbReference type="Pfam" id="PF08459">
    <property type="entry name" value="UvrC_RNaseH_dom"/>
    <property type="match status" value="1"/>
</dbReference>
<dbReference type="InterPro" id="IPR047296">
    <property type="entry name" value="GIY-YIG_UvrC_Cho"/>
</dbReference>
<evidence type="ECO:0000256" key="4">
    <source>
        <dbReference type="ARBA" id="ARBA00022881"/>
    </source>
</evidence>
<name>A0AA52EF19_9PROT</name>
<dbReference type="SUPFAM" id="SSF46600">
    <property type="entry name" value="C-terminal UvrC-binding domain of UvrB"/>
    <property type="match status" value="1"/>
</dbReference>
<dbReference type="RefSeq" id="WP_310797458.1">
    <property type="nucleotide sequence ID" value="NZ_CP123872.1"/>
</dbReference>
<dbReference type="PROSITE" id="PS50164">
    <property type="entry name" value="GIY_YIG"/>
    <property type="match status" value="1"/>
</dbReference>
<dbReference type="FunFam" id="3.40.1440.10:FF:000001">
    <property type="entry name" value="UvrABC system protein C"/>
    <property type="match status" value="1"/>
</dbReference>
<dbReference type="Pfam" id="PF22920">
    <property type="entry name" value="UvrC_RNaseH"/>
    <property type="match status" value="1"/>
</dbReference>
<dbReference type="InterPro" id="IPR001162">
    <property type="entry name" value="UvrC_RNase_H_dom"/>
</dbReference>
<dbReference type="GO" id="GO:0009380">
    <property type="term" value="C:excinuclease repair complex"/>
    <property type="evidence" value="ECO:0007669"/>
    <property type="project" value="InterPro"/>
</dbReference>
<gene>
    <name evidence="7 11" type="primary">uvrC</name>
    <name evidence="11" type="ORF">QGN29_08665</name>
</gene>
<dbReference type="InterPro" id="IPR050066">
    <property type="entry name" value="UvrABC_protein_C"/>
</dbReference>
<dbReference type="SMART" id="SM00278">
    <property type="entry name" value="HhH1"/>
    <property type="match status" value="2"/>
</dbReference>
<dbReference type="Gene3D" id="3.30.420.340">
    <property type="entry name" value="UvrC, RNAse H endonuclease domain"/>
    <property type="match status" value="1"/>
</dbReference>
<dbReference type="GO" id="GO:0005737">
    <property type="term" value="C:cytoplasm"/>
    <property type="evidence" value="ECO:0007669"/>
    <property type="project" value="UniProtKB-SubCell"/>
</dbReference>
<evidence type="ECO:0000256" key="1">
    <source>
        <dbReference type="ARBA" id="ARBA00022490"/>
    </source>
</evidence>
<dbReference type="InterPro" id="IPR000305">
    <property type="entry name" value="GIY-YIG_endonuc"/>
</dbReference>
<dbReference type="Gene3D" id="1.10.150.20">
    <property type="entry name" value="5' to 3' exonuclease, C-terminal subdomain"/>
    <property type="match status" value="1"/>
</dbReference>
<dbReference type="NCBIfam" id="TIGR00194">
    <property type="entry name" value="uvrC"/>
    <property type="match status" value="1"/>
</dbReference>
<evidence type="ECO:0000256" key="3">
    <source>
        <dbReference type="ARBA" id="ARBA00022769"/>
    </source>
</evidence>
<keyword evidence="2 7" id="KW-0227">DNA damage</keyword>
<evidence type="ECO:0000256" key="2">
    <source>
        <dbReference type="ARBA" id="ARBA00022763"/>
    </source>
</evidence>
<keyword evidence="3 7" id="KW-0228">DNA excision</keyword>
<evidence type="ECO:0000259" key="9">
    <source>
        <dbReference type="PROSITE" id="PS50164"/>
    </source>
</evidence>
<feature type="domain" description="GIY-YIG" evidence="9">
    <location>
        <begin position="27"/>
        <end position="105"/>
    </location>
</feature>
<dbReference type="Proteomes" id="UP001268683">
    <property type="component" value="Chromosome"/>
</dbReference>
<keyword evidence="6 7" id="KW-0742">SOS response</keyword>
<dbReference type="Pfam" id="PF01541">
    <property type="entry name" value="GIY-YIG"/>
    <property type="match status" value="1"/>
</dbReference>
<sequence>MSKNQTSKPTLEAGIKAIKTALKTAPSKPGVYRMLDKNDDILYVGKAKDIKKRVTSYTRANNLNNRLVRMVSHTLSMVFVTTTTEAEALLLEASLIKRYFPPYNVLLKDDKSFPYILLRTDHTWAQITKHRGARKNKGIYFGPFASVNAVNKTLNILQKVFQLRSCTDSTLETRSRACLLHQIKRCSAPCVDKISKADYGDMVHETQLFLEGKDSSIQKKFAESMQRASESMEYEIAAIFRDRLHALTQVQSHQSMVNAMVDEADIIAAAQIGGKTCIQMFFFRAGQNWGHRAYFPKHDKEEKLDVVLSAFIAQFYENKPVPKQLIVSHDSEDMPLLAEALSEKAGRKVKIEKPQRGKKAETIKEAMRNATEALERKLAESASQRNLLAGLAKILDLEESPTRIEIYDNSHIQGNNAVGGMVVAGPDGFMKNSYRKFNIKDEEMSPGDDFGMMREVMLRRFKRLISEDEDKSRGHWPDILLIDGGKGQLSSVHDVLDDMGIEETDVLVVAISKGPDRNAGREQFHIRGRDPFMLPLNDPVLYYLQRLRDEAHRFAIGSHRARRSKDIKKSPLDSIPGVGPKRKKALLNHFGSAKAIIGAHKRDLEAVEGVSKAMAQQIYDYFQQT</sequence>
<dbReference type="SMART" id="SM00465">
    <property type="entry name" value="GIYc"/>
    <property type="match status" value="1"/>
</dbReference>
<dbReference type="GO" id="GO:0003677">
    <property type="term" value="F:DNA binding"/>
    <property type="evidence" value="ECO:0007669"/>
    <property type="project" value="UniProtKB-UniRule"/>
</dbReference>
<dbReference type="PROSITE" id="PS50165">
    <property type="entry name" value="UVRC"/>
    <property type="match status" value="1"/>
</dbReference>
<dbReference type="InterPro" id="IPR003583">
    <property type="entry name" value="Hlx-hairpin-Hlx_DNA-bd_motif"/>
</dbReference>
<dbReference type="GO" id="GO:0009432">
    <property type="term" value="P:SOS response"/>
    <property type="evidence" value="ECO:0007669"/>
    <property type="project" value="UniProtKB-UniRule"/>
</dbReference>
<dbReference type="InterPro" id="IPR001943">
    <property type="entry name" value="UVR_dom"/>
</dbReference>
<dbReference type="FunFam" id="3.30.420.340:FF:000001">
    <property type="entry name" value="UvrABC system protein C"/>
    <property type="match status" value="1"/>
</dbReference>
<accession>A0AA52EF19</accession>
<proteinExistence type="inferred from homology"/>
<comment type="function">
    <text evidence="7">The UvrABC repair system catalyzes the recognition and processing of DNA lesions. UvrC both incises the 5' and 3' sides of the lesion. The N-terminal half is responsible for the 3' incision and the C-terminal half is responsible for the 5' incision.</text>
</comment>
<feature type="domain" description="UVR" evidence="8">
    <location>
        <begin position="215"/>
        <end position="250"/>
    </location>
</feature>
<dbReference type="PANTHER" id="PTHR30562">
    <property type="entry name" value="UVRC/OXIDOREDUCTASE"/>
    <property type="match status" value="1"/>
</dbReference>
<dbReference type="InterPro" id="IPR035901">
    <property type="entry name" value="GIY-YIG_endonuc_sf"/>
</dbReference>
<keyword evidence="12" id="KW-1185">Reference proteome</keyword>
<comment type="subcellular location">
    <subcellularLocation>
        <location evidence="7">Cytoplasm</location>
    </subcellularLocation>
</comment>
<dbReference type="GO" id="GO:0006289">
    <property type="term" value="P:nucleotide-excision repair"/>
    <property type="evidence" value="ECO:0007669"/>
    <property type="project" value="UniProtKB-UniRule"/>
</dbReference>
<dbReference type="SUPFAM" id="SSF82771">
    <property type="entry name" value="GIY-YIG endonuclease"/>
    <property type="match status" value="1"/>
</dbReference>
<evidence type="ECO:0000256" key="5">
    <source>
        <dbReference type="ARBA" id="ARBA00023204"/>
    </source>
</evidence>
<dbReference type="InterPro" id="IPR004791">
    <property type="entry name" value="UvrC"/>
</dbReference>
<evidence type="ECO:0000313" key="12">
    <source>
        <dbReference type="Proteomes" id="UP001268683"/>
    </source>
</evidence>
<dbReference type="EMBL" id="CP123872">
    <property type="protein sequence ID" value="WND01630.1"/>
    <property type="molecule type" value="Genomic_DNA"/>
</dbReference>
<dbReference type="InterPro" id="IPR036876">
    <property type="entry name" value="UVR_dom_sf"/>
</dbReference>
<evidence type="ECO:0000256" key="6">
    <source>
        <dbReference type="ARBA" id="ARBA00023236"/>
    </source>
</evidence>
<comment type="subunit">
    <text evidence="7">Interacts with UvrB in an incision complex.</text>
</comment>
<dbReference type="InterPro" id="IPR038476">
    <property type="entry name" value="UvrC_RNase_H_dom_sf"/>
</dbReference>
<keyword evidence="5 7" id="KW-0234">DNA repair</keyword>
<dbReference type="Pfam" id="PF14520">
    <property type="entry name" value="HHH_5"/>
    <property type="match status" value="1"/>
</dbReference>
<dbReference type="InterPro" id="IPR010994">
    <property type="entry name" value="RuvA_2-like"/>
</dbReference>